<keyword evidence="2" id="KW-0813">Transport</keyword>
<dbReference type="STRING" id="3880.G7J7E5"/>
<dbReference type="AlphaFoldDB" id="G7J7E5"/>
<dbReference type="HOGENOM" id="CLU_2295861_0_0_1"/>
<evidence type="ECO:0000256" key="5">
    <source>
        <dbReference type="ARBA" id="ARBA00023136"/>
    </source>
</evidence>
<dbReference type="Proteomes" id="UP000002051">
    <property type="component" value="Chromosome 3"/>
</dbReference>
<comment type="subcellular location">
    <subcellularLocation>
        <location evidence="1">Membrane</location>
        <topology evidence="1">Multi-pass membrane protein</topology>
    </subcellularLocation>
</comment>
<protein>
    <submittedName>
        <fullName evidence="7">Transmembrane protein, putative</fullName>
    </submittedName>
</protein>
<evidence type="ECO:0000256" key="2">
    <source>
        <dbReference type="ARBA" id="ARBA00022448"/>
    </source>
</evidence>
<reference evidence="8" key="3">
    <citation type="submission" date="2015-04" db="UniProtKB">
        <authorList>
            <consortium name="EnsemblPlants"/>
        </authorList>
    </citation>
    <scope>IDENTIFICATION</scope>
    <source>
        <strain evidence="8">cv. Jemalong A17</strain>
    </source>
</reference>
<keyword evidence="4 6" id="KW-1133">Transmembrane helix</keyword>
<proteinExistence type="predicted"/>
<reference evidence="7 9" key="1">
    <citation type="journal article" date="2011" name="Nature">
        <title>The Medicago genome provides insight into the evolution of rhizobial symbioses.</title>
        <authorList>
            <person name="Young N.D."/>
            <person name="Debelle F."/>
            <person name="Oldroyd G.E."/>
            <person name="Geurts R."/>
            <person name="Cannon S.B."/>
            <person name="Udvardi M.K."/>
            <person name="Benedito V.A."/>
            <person name="Mayer K.F."/>
            <person name="Gouzy J."/>
            <person name="Schoof H."/>
            <person name="Van de Peer Y."/>
            <person name="Proost S."/>
            <person name="Cook D.R."/>
            <person name="Meyers B.C."/>
            <person name="Spannagl M."/>
            <person name="Cheung F."/>
            <person name="De Mita S."/>
            <person name="Krishnakumar V."/>
            <person name="Gundlach H."/>
            <person name="Zhou S."/>
            <person name="Mudge J."/>
            <person name="Bharti A.K."/>
            <person name="Murray J.D."/>
            <person name="Naoumkina M.A."/>
            <person name="Rosen B."/>
            <person name="Silverstein K.A."/>
            <person name="Tang H."/>
            <person name="Rombauts S."/>
            <person name="Zhao P.X."/>
            <person name="Zhou P."/>
            <person name="Barbe V."/>
            <person name="Bardou P."/>
            <person name="Bechner M."/>
            <person name="Bellec A."/>
            <person name="Berger A."/>
            <person name="Berges H."/>
            <person name="Bidwell S."/>
            <person name="Bisseling T."/>
            <person name="Choisne N."/>
            <person name="Couloux A."/>
            <person name="Denny R."/>
            <person name="Deshpande S."/>
            <person name="Dai X."/>
            <person name="Doyle J.J."/>
            <person name="Dudez A.M."/>
            <person name="Farmer A.D."/>
            <person name="Fouteau S."/>
            <person name="Franken C."/>
            <person name="Gibelin C."/>
            <person name="Gish J."/>
            <person name="Goldstein S."/>
            <person name="Gonzalez A.J."/>
            <person name="Green P.J."/>
            <person name="Hallab A."/>
            <person name="Hartog M."/>
            <person name="Hua A."/>
            <person name="Humphray S.J."/>
            <person name="Jeong D.H."/>
            <person name="Jing Y."/>
            <person name="Jocker A."/>
            <person name="Kenton S.M."/>
            <person name="Kim D.J."/>
            <person name="Klee K."/>
            <person name="Lai H."/>
            <person name="Lang C."/>
            <person name="Lin S."/>
            <person name="Macmil S.L."/>
            <person name="Magdelenat G."/>
            <person name="Matthews L."/>
            <person name="McCorrison J."/>
            <person name="Monaghan E.L."/>
            <person name="Mun J.H."/>
            <person name="Najar F.Z."/>
            <person name="Nicholson C."/>
            <person name="Noirot C."/>
            <person name="O'Bleness M."/>
            <person name="Paule C.R."/>
            <person name="Poulain J."/>
            <person name="Prion F."/>
            <person name="Qin B."/>
            <person name="Qu C."/>
            <person name="Retzel E.F."/>
            <person name="Riddle C."/>
            <person name="Sallet E."/>
            <person name="Samain S."/>
            <person name="Samson N."/>
            <person name="Sanders I."/>
            <person name="Saurat O."/>
            <person name="Scarpelli C."/>
            <person name="Schiex T."/>
            <person name="Segurens B."/>
            <person name="Severin A.J."/>
            <person name="Sherrier D.J."/>
            <person name="Shi R."/>
            <person name="Sims S."/>
            <person name="Singer S.R."/>
            <person name="Sinharoy S."/>
            <person name="Sterck L."/>
            <person name="Viollet A."/>
            <person name="Wang B.B."/>
            <person name="Wang K."/>
            <person name="Wang M."/>
            <person name="Wang X."/>
            <person name="Warfsmann J."/>
            <person name="Weissenbach J."/>
            <person name="White D.D."/>
            <person name="White J.D."/>
            <person name="Wiley G.B."/>
            <person name="Wincker P."/>
            <person name="Xing Y."/>
            <person name="Yang L."/>
            <person name="Yao Z."/>
            <person name="Ying F."/>
            <person name="Zhai J."/>
            <person name="Zhou L."/>
            <person name="Zuber A."/>
            <person name="Denarie J."/>
            <person name="Dixon R.A."/>
            <person name="May G.D."/>
            <person name="Schwartz D.C."/>
            <person name="Rogers J."/>
            <person name="Quetier F."/>
            <person name="Town C.D."/>
            <person name="Roe B.A."/>
        </authorList>
    </citation>
    <scope>NUCLEOTIDE SEQUENCE [LARGE SCALE GENOMIC DNA]</scope>
    <source>
        <strain evidence="7">A17</strain>
        <strain evidence="8 9">cv. Jemalong A17</strain>
    </source>
</reference>
<keyword evidence="5 6" id="KW-0472">Membrane</keyword>
<dbReference type="eggNOG" id="KOG4668">
    <property type="taxonomic scope" value="Eukaryota"/>
</dbReference>
<reference evidence="7 9" key="2">
    <citation type="journal article" date="2014" name="BMC Genomics">
        <title>An improved genome release (version Mt4.0) for the model legume Medicago truncatula.</title>
        <authorList>
            <person name="Tang H."/>
            <person name="Krishnakumar V."/>
            <person name="Bidwell S."/>
            <person name="Rosen B."/>
            <person name="Chan A."/>
            <person name="Zhou S."/>
            <person name="Gentzbittel L."/>
            <person name="Childs K.L."/>
            <person name="Yandell M."/>
            <person name="Gundlach H."/>
            <person name="Mayer K.F."/>
            <person name="Schwartz D.C."/>
            <person name="Town C.D."/>
        </authorList>
    </citation>
    <scope>GENOME REANNOTATION</scope>
    <source>
        <strain evidence="8 9">cv. Jemalong A17</strain>
    </source>
</reference>
<accession>G7J7E5</accession>
<evidence type="ECO:0000256" key="1">
    <source>
        <dbReference type="ARBA" id="ARBA00004141"/>
    </source>
</evidence>
<evidence type="ECO:0000313" key="9">
    <source>
        <dbReference type="Proteomes" id="UP000002051"/>
    </source>
</evidence>
<dbReference type="EMBL" id="CM001219">
    <property type="protein sequence ID" value="AES72506.1"/>
    <property type="molecule type" value="Genomic_DNA"/>
</dbReference>
<keyword evidence="3 6" id="KW-0812">Transmembrane</keyword>
<evidence type="ECO:0000256" key="4">
    <source>
        <dbReference type="ARBA" id="ARBA00022989"/>
    </source>
</evidence>
<name>G7J7E5_MEDTR</name>
<keyword evidence="9" id="KW-1185">Reference proteome</keyword>
<dbReference type="GO" id="GO:0016020">
    <property type="term" value="C:membrane"/>
    <property type="evidence" value="ECO:0007669"/>
    <property type="project" value="UniProtKB-SubCell"/>
</dbReference>
<evidence type="ECO:0000313" key="8">
    <source>
        <dbReference type="EnsemblPlants" id="AES72506"/>
    </source>
</evidence>
<feature type="transmembrane region" description="Helical" evidence="6">
    <location>
        <begin position="47"/>
        <end position="68"/>
    </location>
</feature>
<dbReference type="PaxDb" id="3880-AES72506"/>
<evidence type="ECO:0000256" key="6">
    <source>
        <dbReference type="SAM" id="Phobius"/>
    </source>
</evidence>
<evidence type="ECO:0000313" key="7">
    <source>
        <dbReference type="EMBL" id="AES72506.1"/>
    </source>
</evidence>
<dbReference type="EnsemblPlants" id="AES72506">
    <property type="protein sequence ID" value="AES72506"/>
    <property type="gene ID" value="MTR_3g091540"/>
</dbReference>
<organism evidence="7 9">
    <name type="scientific">Medicago truncatula</name>
    <name type="common">Barrel medic</name>
    <name type="synonym">Medicago tribuloides</name>
    <dbReference type="NCBI Taxonomy" id="3880"/>
    <lineage>
        <taxon>Eukaryota</taxon>
        <taxon>Viridiplantae</taxon>
        <taxon>Streptophyta</taxon>
        <taxon>Embryophyta</taxon>
        <taxon>Tracheophyta</taxon>
        <taxon>Spermatophyta</taxon>
        <taxon>Magnoliopsida</taxon>
        <taxon>eudicotyledons</taxon>
        <taxon>Gunneridae</taxon>
        <taxon>Pentapetalae</taxon>
        <taxon>rosids</taxon>
        <taxon>fabids</taxon>
        <taxon>Fabales</taxon>
        <taxon>Fabaceae</taxon>
        <taxon>Papilionoideae</taxon>
        <taxon>50 kb inversion clade</taxon>
        <taxon>NPAAA clade</taxon>
        <taxon>Hologalegina</taxon>
        <taxon>IRL clade</taxon>
        <taxon>Trifolieae</taxon>
        <taxon>Medicago</taxon>
    </lineage>
</organism>
<gene>
    <name evidence="7" type="ordered locus">MTR_3g091540</name>
</gene>
<dbReference type="PANTHER" id="PTHR22773">
    <property type="entry name" value="NADH DEHYDROGENASE"/>
    <property type="match status" value="1"/>
</dbReference>
<sequence length="101" mass="11595">MPRGGKRPTGHELLFLEKKHDGIRGISIVRRQIPGLNPGQVVKGWQAGLYFLVSIGLITSVVSIYYYLKIIKLLMTEQRVHNIQKQLRRDTPTDHHKGERP</sequence>
<evidence type="ECO:0000256" key="3">
    <source>
        <dbReference type="ARBA" id="ARBA00022692"/>
    </source>
</evidence>